<dbReference type="Gene3D" id="3.30.360.10">
    <property type="entry name" value="Dihydrodipicolinate Reductase, domain 2"/>
    <property type="match status" value="1"/>
</dbReference>
<dbReference type="Pfam" id="PF02894">
    <property type="entry name" value="GFO_IDH_MocA_C"/>
    <property type="match status" value="1"/>
</dbReference>
<dbReference type="SUPFAM" id="SSF51735">
    <property type="entry name" value="NAD(P)-binding Rossmann-fold domains"/>
    <property type="match status" value="1"/>
</dbReference>
<dbReference type="Gene3D" id="3.40.50.720">
    <property type="entry name" value="NAD(P)-binding Rossmann-like Domain"/>
    <property type="match status" value="1"/>
</dbReference>
<dbReference type="STRING" id="716928.GCA_000261485_05024"/>
<dbReference type="Proteomes" id="UP000217211">
    <property type="component" value="Plasmid pSJ05684b"/>
</dbReference>
<dbReference type="Pfam" id="PF01408">
    <property type="entry name" value="GFO_IDH_MocA"/>
    <property type="match status" value="1"/>
</dbReference>
<dbReference type="PANTHER" id="PTHR43593">
    <property type="match status" value="1"/>
</dbReference>
<dbReference type="InterPro" id="IPR036291">
    <property type="entry name" value="NAD(P)-bd_dom_sf"/>
</dbReference>
<dbReference type="RefSeq" id="WP_034859221.1">
    <property type="nucleotide sequence ID" value="NZ_AJQT01000114.1"/>
</dbReference>
<geneLocation type="plasmid" evidence="4">
    <name>psj05684b</name>
</geneLocation>
<dbReference type="GO" id="GO:0000166">
    <property type="term" value="F:nucleotide binding"/>
    <property type="evidence" value="ECO:0007669"/>
    <property type="project" value="InterPro"/>
</dbReference>
<gene>
    <name evidence="3" type="ORF">SJ05684_b53660</name>
</gene>
<keyword evidence="4" id="KW-1185">Reference proteome</keyword>
<evidence type="ECO:0000259" key="1">
    <source>
        <dbReference type="Pfam" id="PF01408"/>
    </source>
</evidence>
<evidence type="ECO:0000259" key="2">
    <source>
        <dbReference type="Pfam" id="PF02894"/>
    </source>
</evidence>
<organism evidence="3 4">
    <name type="scientific">Sinorhizobium sojae CCBAU 05684</name>
    <dbReference type="NCBI Taxonomy" id="716928"/>
    <lineage>
        <taxon>Bacteria</taxon>
        <taxon>Pseudomonadati</taxon>
        <taxon>Pseudomonadota</taxon>
        <taxon>Alphaproteobacteria</taxon>
        <taxon>Hyphomicrobiales</taxon>
        <taxon>Rhizobiaceae</taxon>
        <taxon>Sinorhizobium/Ensifer group</taxon>
        <taxon>Sinorhizobium</taxon>
    </lineage>
</organism>
<feature type="domain" description="Gfo/Idh/MocA-like oxidoreductase C-terminal" evidence="2">
    <location>
        <begin position="136"/>
        <end position="324"/>
    </location>
</feature>
<dbReference type="eggNOG" id="COG0673">
    <property type="taxonomic scope" value="Bacteria"/>
</dbReference>
<dbReference type="EMBL" id="CP023068">
    <property type="protein sequence ID" value="ASY66348.1"/>
    <property type="molecule type" value="Genomic_DNA"/>
</dbReference>
<dbReference type="AlphaFoldDB" id="A0A249PK95"/>
<proteinExistence type="predicted"/>
<dbReference type="InterPro" id="IPR050424">
    <property type="entry name" value="Gfo-Idh-MocA_inositol_DH"/>
</dbReference>
<accession>A0A249PK95</accession>
<sequence>MSVRIAIIGAGIMGADHARIVAEDLPGVSLQVVCDASQERARKAADEYGAGDASDDPLATIRRGDVDAILIASPDETHAPLALAAIEAGKPVLCEKPLSQSSKECQDVIEAEVSRGRQFVQLGFMRRFDPSYRDMKAALDDGSLGAAIMMHNFHRNVEAPANFTGQMAITNSAPHEFDVARFVLGADYKAISVFQPAGIDASRTGAPVFMVLETDKGQLVNIEINNNAAYGYDVRGELVGEKGSVFLNAPIHTRQNGRLMSYELYAPDWRPRFAEAYRLQNKAFLNFVRTGEFPPIAADAWDGYCAARVAEAGVEALQKGARATLARAEKPSLYKH</sequence>
<dbReference type="InterPro" id="IPR000683">
    <property type="entry name" value="Gfo/Idh/MocA-like_OxRdtase_N"/>
</dbReference>
<reference evidence="3 4" key="1">
    <citation type="submission" date="2017-08" db="EMBL/GenBank/DDBJ databases">
        <title>Multipartite genome sequences of Sinorhizobium species nodulating soybeans.</title>
        <authorList>
            <person name="Tian C.F."/>
        </authorList>
    </citation>
    <scope>NUCLEOTIDE SEQUENCE [LARGE SCALE GENOMIC DNA]</scope>
    <source>
        <strain evidence="3 4">CCBAU 05684</strain>
        <plasmid evidence="4">psj05684b</plasmid>
    </source>
</reference>
<protein>
    <submittedName>
        <fullName evidence="3">Myo-inositol 2-dehydrogenase</fullName>
    </submittedName>
</protein>
<dbReference type="InterPro" id="IPR004104">
    <property type="entry name" value="Gfo/Idh/MocA-like_OxRdtase_C"/>
</dbReference>
<keyword evidence="3" id="KW-0614">Plasmid</keyword>
<evidence type="ECO:0000313" key="4">
    <source>
        <dbReference type="Proteomes" id="UP000217211"/>
    </source>
</evidence>
<evidence type="ECO:0000313" key="3">
    <source>
        <dbReference type="EMBL" id="ASY66348.1"/>
    </source>
</evidence>
<dbReference type="SUPFAM" id="SSF55347">
    <property type="entry name" value="Glyceraldehyde-3-phosphate dehydrogenase-like, C-terminal domain"/>
    <property type="match status" value="1"/>
</dbReference>
<dbReference type="KEGG" id="esj:SJ05684_b53660"/>
<dbReference type="PANTHER" id="PTHR43593:SF1">
    <property type="entry name" value="INOSITOL 2-DEHYDROGENASE"/>
    <property type="match status" value="1"/>
</dbReference>
<name>A0A249PK95_9HYPH</name>
<dbReference type="OrthoDB" id="9815825at2"/>
<feature type="domain" description="Gfo/Idh/MocA-like oxidoreductase N-terminal" evidence="1">
    <location>
        <begin position="3"/>
        <end position="121"/>
    </location>
</feature>